<dbReference type="NCBIfam" id="TIGR04183">
    <property type="entry name" value="Por_Secre_tail"/>
    <property type="match status" value="1"/>
</dbReference>
<keyword evidence="2" id="KW-1185">Reference proteome</keyword>
<dbReference type="Gene3D" id="2.60.40.740">
    <property type="match status" value="1"/>
</dbReference>
<reference evidence="1 2" key="1">
    <citation type="submission" date="2016-01" db="EMBL/GenBank/DDBJ databases">
        <authorList>
            <person name="Oliw E.H."/>
        </authorList>
    </citation>
    <scope>NUCLEOTIDE SEQUENCE [LARGE SCALE GENOMIC DNA]</scope>
    <source>
        <strain evidence="1 2">DY10</strain>
    </source>
</reference>
<dbReference type="InterPro" id="IPR043504">
    <property type="entry name" value="Peptidase_S1_PA_chymotrypsin"/>
</dbReference>
<evidence type="ECO:0008006" key="3">
    <source>
        <dbReference type="Google" id="ProtNLM"/>
    </source>
</evidence>
<dbReference type="Proteomes" id="UP000187941">
    <property type="component" value="Chromosome"/>
</dbReference>
<dbReference type="EMBL" id="CP014263">
    <property type="protein sequence ID" value="AQG82330.1"/>
    <property type="molecule type" value="Genomic_DNA"/>
</dbReference>
<dbReference type="InterPro" id="IPR025667">
    <property type="entry name" value="SprB_repeat"/>
</dbReference>
<sequence>MAVAVVGGTAPFQYQFNSQPFQSENTLSGLRAGAYTVVARDLRGCTATANVTVTQPVPLSLTATPTSSRCAGGDDGTIVAVASGGNGGPFRYSLNFQTTPQPTGLFTNLKANTLYTVVAADQRDCIVAREVTIPQPNSYTISLTAQPAKCAGSADGTVAISVRGGTGNLIYRIGNGPFQSGTLFTGLAANTYEVTVQDANGCQGRESIAVGQPTPLRLTATSTPINCFGLTSGTASVTASGGTGAVTYRLTTAPASQTSTVFTGLGTGEYTIVGTDANGCTTPVSVTVGRADVLRVQAAMTPATCCVCPTGAVRLSSTGGSGATRQYQIIGQPYQANAQFAGLRPNAYQLRVADEVGCTDTVTVRVTDASAMTLTTGTIKNVLCAGGSDGEAAVQVAGGTRPFTFFWQTERKDTLQTRTATQTNLPEGTYTVSVLDSNRCTTSTVFVTLRSQFPVPTKPTVQLSGGALLVDQTVGIQWYVQQGTNPARPVPNATRPVLTPFESGQYYVVITANGCSSPPSDRVNFVLTATPEPVADFTVRVAPNPVSGGQLRVELEQAQRSAVSLNLLDASGRVIWQQQVPAFTGKKQATWPLTGISTGTYLLKADADSRRAVLRVVVE</sequence>
<dbReference type="STRING" id="1178516.AWR27_05080"/>
<accession>A0A1P9X3W8</accession>
<dbReference type="InterPro" id="IPR026444">
    <property type="entry name" value="Secre_tail"/>
</dbReference>
<dbReference type="Pfam" id="PF13573">
    <property type="entry name" value="SprB"/>
    <property type="match status" value="4"/>
</dbReference>
<evidence type="ECO:0000313" key="2">
    <source>
        <dbReference type="Proteomes" id="UP000187941"/>
    </source>
</evidence>
<gene>
    <name evidence="1" type="ORF">AWR27_05080</name>
</gene>
<name>A0A1P9X3W8_9BACT</name>
<dbReference type="KEGG" id="smon:AWR27_05080"/>
<proteinExistence type="predicted"/>
<protein>
    <recommendedName>
        <fullName evidence="3">Secretion system C-terminal sorting domain-containing protein</fullName>
    </recommendedName>
</protein>
<dbReference type="Gene3D" id="2.40.10.10">
    <property type="entry name" value="Trypsin-like serine proteases"/>
    <property type="match status" value="1"/>
</dbReference>
<evidence type="ECO:0000313" key="1">
    <source>
        <dbReference type="EMBL" id="AQG82330.1"/>
    </source>
</evidence>
<organism evidence="1 2">
    <name type="scientific">Spirosoma montaniterrae</name>
    <dbReference type="NCBI Taxonomy" id="1178516"/>
    <lineage>
        <taxon>Bacteria</taxon>
        <taxon>Pseudomonadati</taxon>
        <taxon>Bacteroidota</taxon>
        <taxon>Cytophagia</taxon>
        <taxon>Cytophagales</taxon>
        <taxon>Cytophagaceae</taxon>
        <taxon>Spirosoma</taxon>
    </lineage>
</organism>
<dbReference type="AlphaFoldDB" id="A0A1P9X3W8"/>